<dbReference type="Proteomes" id="UP000250369">
    <property type="component" value="Unassembled WGS sequence"/>
</dbReference>
<comment type="caution">
    <text evidence="1">The sequence shown here is derived from an EMBL/GenBank/DDBJ whole genome shotgun (WGS) entry which is preliminary data.</text>
</comment>
<evidence type="ECO:0000313" key="1">
    <source>
        <dbReference type="EMBL" id="RAV19398.1"/>
    </source>
</evidence>
<proteinExistence type="predicted"/>
<keyword evidence="2" id="KW-1185">Reference proteome</keyword>
<reference evidence="1 2" key="1">
    <citation type="journal article" date="2009" name="Int. J. Syst. Evol. Microbiol.">
        <title>Paenibacillus contaminans sp. nov., isolated from a contaminated laboratory plate.</title>
        <authorList>
            <person name="Chou J.H."/>
            <person name="Lee J.H."/>
            <person name="Lin M.C."/>
            <person name="Chang P.S."/>
            <person name="Arun A.B."/>
            <person name="Young C.C."/>
            <person name="Chen W.M."/>
        </authorList>
    </citation>
    <scope>NUCLEOTIDE SEQUENCE [LARGE SCALE GENOMIC DNA]</scope>
    <source>
        <strain evidence="1 2">CKOBP-6</strain>
    </source>
</reference>
<organism evidence="1 2">
    <name type="scientific">Paenibacillus contaminans</name>
    <dbReference type="NCBI Taxonomy" id="450362"/>
    <lineage>
        <taxon>Bacteria</taxon>
        <taxon>Bacillati</taxon>
        <taxon>Bacillota</taxon>
        <taxon>Bacilli</taxon>
        <taxon>Bacillales</taxon>
        <taxon>Paenibacillaceae</taxon>
        <taxon>Paenibacillus</taxon>
    </lineage>
</organism>
<evidence type="ECO:0000313" key="2">
    <source>
        <dbReference type="Proteomes" id="UP000250369"/>
    </source>
</evidence>
<dbReference type="EMBL" id="QMFB01000012">
    <property type="protein sequence ID" value="RAV19398.1"/>
    <property type="molecule type" value="Genomic_DNA"/>
</dbReference>
<name>A0A329MIK0_9BACL</name>
<sequence>MFAYETKFKTFIPKNLQVQPERFINRAMGRLFGQSQLQKHAFYAKYRRIFALFIGAPAPPSIGCG</sequence>
<gene>
    <name evidence="1" type="ORF">DQG23_20590</name>
</gene>
<protein>
    <submittedName>
        <fullName evidence="1">Uncharacterized protein</fullName>
    </submittedName>
</protein>
<dbReference type="AlphaFoldDB" id="A0A329MIK0"/>
<accession>A0A329MIK0</accession>